<dbReference type="InterPro" id="IPR052751">
    <property type="entry name" value="Plant_MAPKKK"/>
</dbReference>
<comment type="caution">
    <text evidence="1">The sequence shown here is derived from an EMBL/GenBank/DDBJ whole genome shotgun (WGS) entry which is preliminary data.</text>
</comment>
<gene>
    <name evidence="1" type="ORF">CQW23_17218</name>
</gene>
<dbReference type="SUPFAM" id="SSF56112">
    <property type="entry name" value="Protein kinase-like (PK-like)"/>
    <property type="match status" value="1"/>
</dbReference>
<reference evidence="1 2" key="1">
    <citation type="journal article" date="2017" name="Genome Biol.">
        <title>New reference genome sequences of hot pepper reveal the massive evolution of plant disease-resistance genes by retroduplication.</title>
        <authorList>
            <person name="Kim S."/>
            <person name="Park J."/>
            <person name="Yeom S.I."/>
            <person name="Kim Y.M."/>
            <person name="Seo E."/>
            <person name="Kim K.T."/>
            <person name="Kim M.S."/>
            <person name="Lee J.M."/>
            <person name="Cheong K."/>
            <person name="Shin H.S."/>
            <person name="Kim S.B."/>
            <person name="Han K."/>
            <person name="Lee J."/>
            <person name="Park M."/>
            <person name="Lee H.A."/>
            <person name="Lee H.Y."/>
            <person name="Lee Y."/>
            <person name="Oh S."/>
            <person name="Lee J.H."/>
            <person name="Choi E."/>
            <person name="Choi E."/>
            <person name="Lee S.E."/>
            <person name="Jeon J."/>
            <person name="Kim H."/>
            <person name="Choi G."/>
            <person name="Song H."/>
            <person name="Lee J."/>
            <person name="Lee S.C."/>
            <person name="Kwon J.K."/>
            <person name="Lee H.Y."/>
            <person name="Koo N."/>
            <person name="Hong Y."/>
            <person name="Kim R.W."/>
            <person name="Kang W.H."/>
            <person name="Huh J.H."/>
            <person name="Kang B.C."/>
            <person name="Yang T.J."/>
            <person name="Lee Y.H."/>
            <person name="Bennetzen J.L."/>
            <person name="Choi D."/>
        </authorList>
    </citation>
    <scope>NUCLEOTIDE SEQUENCE [LARGE SCALE GENOMIC DNA]</scope>
    <source>
        <strain evidence="2">cv. PBC81</strain>
    </source>
</reference>
<evidence type="ECO:0008006" key="3">
    <source>
        <dbReference type="Google" id="ProtNLM"/>
    </source>
</evidence>
<evidence type="ECO:0000313" key="2">
    <source>
        <dbReference type="Proteomes" id="UP000224567"/>
    </source>
</evidence>
<dbReference type="EMBL" id="MLFT02000007">
    <property type="protein sequence ID" value="PHT43193.1"/>
    <property type="molecule type" value="Genomic_DNA"/>
</dbReference>
<dbReference type="Gene3D" id="1.10.510.10">
    <property type="entry name" value="Transferase(Phosphotransferase) domain 1"/>
    <property type="match status" value="1"/>
</dbReference>
<dbReference type="InterPro" id="IPR011009">
    <property type="entry name" value="Kinase-like_dom_sf"/>
</dbReference>
<dbReference type="STRING" id="33114.A0A2G2WD64"/>
<dbReference type="PANTHER" id="PTHR48011">
    <property type="entry name" value="CCR4-NOT TRANSCRIPTIONAL COMPLEX SUBUNIT CAF120-RELATED"/>
    <property type="match status" value="1"/>
</dbReference>
<dbReference type="AlphaFoldDB" id="A0A2G2WD64"/>
<dbReference type="Proteomes" id="UP000224567">
    <property type="component" value="Unassembled WGS sequence"/>
</dbReference>
<accession>A0A2G2WD64</accession>
<dbReference type="GO" id="GO:0004672">
    <property type="term" value="F:protein kinase activity"/>
    <property type="evidence" value="ECO:0007669"/>
    <property type="project" value="TreeGrafter"/>
</dbReference>
<sequence length="113" mass="13246">MSLQAKDFLRKCLRRDRRERWTAKKLLKHPFLEASYLNSTSNQDFVTSSPTSILDQDIWNSVEELETIDSTMQTVSSMDSLLQRVRELGFNSGELRWRCNDDEIWITVRGSSE</sequence>
<protein>
    <recommendedName>
        <fullName evidence="3">Protein kinase domain-containing protein</fullName>
    </recommendedName>
</protein>
<reference evidence="2" key="2">
    <citation type="journal article" date="2017" name="J. Anim. Genet.">
        <title>Multiple reference genome sequences of hot pepper reveal the massive evolution of plant disease resistance genes by retroduplication.</title>
        <authorList>
            <person name="Kim S."/>
            <person name="Park J."/>
            <person name="Yeom S.-I."/>
            <person name="Kim Y.-M."/>
            <person name="Seo E."/>
            <person name="Kim K.-T."/>
            <person name="Kim M.-S."/>
            <person name="Lee J.M."/>
            <person name="Cheong K."/>
            <person name="Shin H.-S."/>
            <person name="Kim S.-B."/>
            <person name="Han K."/>
            <person name="Lee J."/>
            <person name="Park M."/>
            <person name="Lee H.-A."/>
            <person name="Lee H.-Y."/>
            <person name="Lee Y."/>
            <person name="Oh S."/>
            <person name="Lee J.H."/>
            <person name="Choi E."/>
            <person name="Choi E."/>
            <person name="Lee S.E."/>
            <person name="Jeon J."/>
            <person name="Kim H."/>
            <person name="Choi G."/>
            <person name="Song H."/>
            <person name="Lee J."/>
            <person name="Lee S.-C."/>
            <person name="Kwon J.-K."/>
            <person name="Lee H.-Y."/>
            <person name="Koo N."/>
            <person name="Hong Y."/>
            <person name="Kim R.W."/>
            <person name="Kang W.-H."/>
            <person name="Huh J.H."/>
            <person name="Kang B.-C."/>
            <person name="Yang T.-J."/>
            <person name="Lee Y.-H."/>
            <person name="Bennetzen J.L."/>
            <person name="Choi D."/>
        </authorList>
    </citation>
    <scope>NUCLEOTIDE SEQUENCE [LARGE SCALE GENOMIC DNA]</scope>
    <source>
        <strain evidence="2">cv. PBC81</strain>
    </source>
</reference>
<organism evidence="1 2">
    <name type="scientific">Capsicum baccatum</name>
    <name type="common">Peruvian pepper</name>
    <dbReference type="NCBI Taxonomy" id="33114"/>
    <lineage>
        <taxon>Eukaryota</taxon>
        <taxon>Viridiplantae</taxon>
        <taxon>Streptophyta</taxon>
        <taxon>Embryophyta</taxon>
        <taxon>Tracheophyta</taxon>
        <taxon>Spermatophyta</taxon>
        <taxon>Magnoliopsida</taxon>
        <taxon>eudicotyledons</taxon>
        <taxon>Gunneridae</taxon>
        <taxon>Pentapetalae</taxon>
        <taxon>asterids</taxon>
        <taxon>lamiids</taxon>
        <taxon>Solanales</taxon>
        <taxon>Solanaceae</taxon>
        <taxon>Solanoideae</taxon>
        <taxon>Capsiceae</taxon>
        <taxon>Capsicum</taxon>
    </lineage>
</organism>
<evidence type="ECO:0000313" key="1">
    <source>
        <dbReference type="EMBL" id="PHT43193.1"/>
    </source>
</evidence>
<name>A0A2G2WD64_CAPBA</name>
<keyword evidence="2" id="KW-1185">Reference proteome</keyword>
<dbReference type="PANTHER" id="PTHR48011:SF4">
    <property type="entry name" value="MITOGEN-ACTIVATED PROTEIN KINASE KINASE KINASE 19"/>
    <property type="match status" value="1"/>
</dbReference>
<dbReference type="OrthoDB" id="275301at2759"/>
<dbReference type="GO" id="GO:0007165">
    <property type="term" value="P:signal transduction"/>
    <property type="evidence" value="ECO:0007669"/>
    <property type="project" value="TreeGrafter"/>
</dbReference>
<proteinExistence type="predicted"/>